<organism evidence="1 2">
    <name type="scientific">Sphingobium indicum BiD32</name>
    <dbReference type="NCBI Taxonomy" id="1301087"/>
    <lineage>
        <taxon>Bacteria</taxon>
        <taxon>Pseudomonadati</taxon>
        <taxon>Pseudomonadota</taxon>
        <taxon>Alphaproteobacteria</taxon>
        <taxon>Sphingomonadales</taxon>
        <taxon>Sphingomonadaceae</taxon>
        <taxon>Sphingobium</taxon>
    </lineage>
</organism>
<proteinExistence type="predicted"/>
<evidence type="ECO:0000313" key="2">
    <source>
        <dbReference type="Proteomes" id="UP000013201"/>
    </source>
</evidence>
<name>N1MY26_9SPHN</name>
<dbReference type="Proteomes" id="UP000013201">
    <property type="component" value="Unassembled WGS sequence"/>
</dbReference>
<gene>
    <name evidence="1" type="ORF">EBBID32_45240</name>
</gene>
<dbReference type="AlphaFoldDB" id="N1MY26"/>
<dbReference type="EMBL" id="CAVK010000250">
    <property type="protein sequence ID" value="CCW20153.1"/>
    <property type="molecule type" value="Genomic_DNA"/>
</dbReference>
<dbReference type="OrthoDB" id="9945256at2"/>
<sequence length="269" mass="28830">MVATMKIIPGLNLTAAPNMPRIPVQTEEEKRIARLPGLVHFFEPDRLSGSPLAAKDRATPGHPISTPSSAITASTSSAYDDKTVVTKTATQAAFAYGAGTALESCTILMACDLSQARITAGLGSTLWAFFNGPINASTAKYALSWRNSDDRLQFMENYAAGGTPLLLPTIDMPAGDVPFITALTYDRPTRTSTIFLNSATPLATLTHTSTPPTIDDDTQIAIGGLYQYGSSGWDGRIGRALIMDRSYNDPAYLPLLDREIAAMRAYYGI</sequence>
<dbReference type="InterPro" id="IPR013320">
    <property type="entry name" value="ConA-like_dom_sf"/>
</dbReference>
<dbReference type="RefSeq" id="WP_006967464.1">
    <property type="nucleotide sequence ID" value="NZ_CAVK010000250.1"/>
</dbReference>
<evidence type="ECO:0000313" key="1">
    <source>
        <dbReference type="EMBL" id="CCW20153.1"/>
    </source>
</evidence>
<dbReference type="SUPFAM" id="SSF49899">
    <property type="entry name" value="Concanavalin A-like lectins/glucanases"/>
    <property type="match status" value="1"/>
</dbReference>
<keyword evidence="2" id="KW-1185">Reference proteome</keyword>
<reference evidence="2" key="2">
    <citation type="submission" date="2013-04" db="EMBL/GenBank/DDBJ databases">
        <title>Bisphenol A degrading Sphingobium sp. strain BiD32.</title>
        <authorList>
            <person name="Nielsen J.L."/>
            <person name="Zhou N.A."/>
            <person name="Kjeldal H."/>
        </authorList>
    </citation>
    <scope>NUCLEOTIDE SEQUENCE [LARGE SCALE GENOMIC DNA]</scope>
    <source>
        <strain evidence="2">BiD32</strain>
    </source>
</reference>
<comment type="caution">
    <text evidence="1">The sequence shown here is derived from an EMBL/GenBank/DDBJ whole genome shotgun (WGS) entry which is preliminary data.</text>
</comment>
<reference evidence="1 2" key="1">
    <citation type="submission" date="2013-03" db="EMBL/GenBank/DDBJ databases">
        <authorList>
            <person name="Le V."/>
        </authorList>
    </citation>
    <scope>NUCLEOTIDE SEQUENCE [LARGE SCALE GENOMIC DNA]</scope>
    <source>
        <strain evidence="1 2">BiD32</strain>
    </source>
</reference>
<protein>
    <submittedName>
        <fullName evidence="1">Uncharacterized protein</fullName>
    </submittedName>
</protein>
<accession>N1MY26</accession>